<organism evidence="2">
    <name type="scientific">marine sediment metagenome</name>
    <dbReference type="NCBI Taxonomy" id="412755"/>
    <lineage>
        <taxon>unclassified sequences</taxon>
        <taxon>metagenomes</taxon>
        <taxon>ecological metagenomes</taxon>
    </lineage>
</organism>
<evidence type="ECO:0000256" key="1">
    <source>
        <dbReference type="SAM" id="MobiDB-lite"/>
    </source>
</evidence>
<reference evidence="2" key="1">
    <citation type="journal article" date="2015" name="Nature">
        <title>Complex archaea that bridge the gap between prokaryotes and eukaryotes.</title>
        <authorList>
            <person name="Spang A."/>
            <person name="Saw J.H."/>
            <person name="Jorgensen S.L."/>
            <person name="Zaremba-Niedzwiedzka K."/>
            <person name="Martijn J."/>
            <person name="Lind A.E."/>
            <person name="van Eijk R."/>
            <person name="Schleper C."/>
            <person name="Guy L."/>
            <person name="Ettema T.J."/>
        </authorList>
    </citation>
    <scope>NUCLEOTIDE SEQUENCE</scope>
</reference>
<dbReference type="EMBL" id="LAZR01013890">
    <property type="protein sequence ID" value="KKM19867.1"/>
    <property type="molecule type" value="Genomic_DNA"/>
</dbReference>
<feature type="compositionally biased region" description="Polar residues" evidence="1">
    <location>
        <begin position="39"/>
        <end position="56"/>
    </location>
</feature>
<comment type="caution">
    <text evidence="2">The sequence shown here is derived from an EMBL/GenBank/DDBJ whole genome shotgun (WGS) entry which is preliminary data.</text>
</comment>
<accession>A0A0F9HXG0</accession>
<gene>
    <name evidence="2" type="ORF">LCGC14_1651310</name>
</gene>
<proteinExistence type="predicted"/>
<sequence>GDHRPLHASVHTAVGLRCPLVADVHPGLDAGRRAGPSARESQLLRSDSSVSETYGQQEGSAYNGHFASIHVKLFL</sequence>
<feature type="non-terminal residue" evidence="2">
    <location>
        <position position="1"/>
    </location>
</feature>
<dbReference type="AlphaFoldDB" id="A0A0F9HXG0"/>
<protein>
    <submittedName>
        <fullName evidence="2">Uncharacterized protein</fullName>
    </submittedName>
</protein>
<feature type="region of interest" description="Disordered" evidence="1">
    <location>
        <begin position="29"/>
        <end position="56"/>
    </location>
</feature>
<evidence type="ECO:0000313" key="2">
    <source>
        <dbReference type="EMBL" id="KKM19867.1"/>
    </source>
</evidence>
<name>A0A0F9HXG0_9ZZZZ</name>